<evidence type="ECO:0000313" key="3">
    <source>
        <dbReference type="Proteomes" id="UP000525714"/>
    </source>
</evidence>
<dbReference type="EMBL" id="VYZC01001140">
    <property type="protein sequence ID" value="NWT06534.1"/>
    <property type="molecule type" value="Genomic_DNA"/>
</dbReference>
<feature type="non-terminal residue" evidence="2">
    <location>
        <position position="1"/>
    </location>
</feature>
<feature type="region of interest" description="Disordered" evidence="1">
    <location>
        <begin position="45"/>
        <end position="86"/>
    </location>
</feature>
<dbReference type="Proteomes" id="UP000525714">
    <property type="component" value="Unassembled WGS sequence"/>
</dbReference>
<protein>
    <submittedName>
        <fullName evidence="2">ARI5A protein</fullName>
    </submittedName>
</protein>
<feature type="non-terminal residue" evidence="2">
    <location>
        <position position="324"/>
    </location>
</feature>
<proteinExistence type="predicted"/>
<gene>
    <name evidence="2" type="primary">Arid5a_0</name>
    <name evidence="2" type="ORF">MIOMAC_R04077</name>
</gene>
<comment type="caution">
    <text evidence="2">The sequence shown here is derived from an EMBL/GenBank/DDBJ whole genome shotgun (WGS) entry which is preliminary data.</text>
</comment>
<organism evidence="2 3">
    <name type="scientific">Mionectes macconnelli</name>
    <name type="common">McConnell's flycatcher</name>
    <dbReference type="NCBI Taxonomy" id="254557"/>
    <lineage>
        <taxon>Eukaryota</taxon>
        <taxon>Metazoa</taxon>
        <taxon>Chordata</taxon>
        <taxon>Craniata</taxon>
        <taxon>Vertebrata</taxon>
        <taxon>Euteleostomi</taxon>
        <taxon>Archelosauria</taxon>
        <taxon>Archosauria</taxon>
        <taxon>Dinosauria</taxon>
        <taxon>Saurischia</taxon>
        <taxon>Theropoda</taxon>
        <taxon>Coelurosauria</taxon>
        <taxon>Aves</taxon>
        <taxon>Neognathae</taxon>
        <taxon>Neoaves</taxon>
        <taxon>Telluraves</taxon>
        <taxon>Australaves</taxon>
        <taxon>Passeriformes</taxon>
        <taxon>Tyrannidae</taxon>
        <taxon>Mionectes</taxon>
    </lineage>
</organism>
<accession>A0A7K5KM15</accession>
<feature type="region of interest" description="Disordered" evidence="1">
    <location>
        <begin position="162"/>
        <end position="189"/>
    </location>
</feature>
<dbReference type="AlphaFoldDB" id="A0A7K5KM15"/>
<reference evidence="2 3" key="1">
    <citation type="submission" date="2019-09" db="EMBL/GenBank/DDBJ databases">
        <title>Bird 10,000 Genomes (B10K) Project - Family phase.</title>
        <authorList>
            <person name="Zhang G."/>
        </authorList>
    </citation>
    <scope>NUCLEOTIDE SEQUENCE [LARGE SCALE GENOMIC DNA]</scope>
    <source>
        <strain evidence="2">B10K-DU-003-16</strain>
        <tissue evidence="2">Mixed tissue sample</tissue>
    </source>
</reference>
<name>A0A7K5KM15_9TYRA</name>
<evidence type="ECO:0000313" key="2">
    <source>
        <dbReference type="EMBL" id="NWT06534.1"/>
    </source>
</evidence>
<keyword evidence="3" id="KW-1185">Reference proteome</keyword>
<sequence length="324" mass="35032">MSPLAKKKLLAQVSKAESLRCHKHQCPEGQWAPSAATTIHDLPQLAPERSPEPSGAQDPVLSIGNEVGPSTSASPGGTDIQGCHQAENKGSAPAMLTGYFHAYRSEGLPPGTPHPLWGYLSNLKDFLEPPPTFLEPEQPQDLWSKAWESWGATVQAWVPPGAGPTARARHHHEEEEEEEEEEEPFGPKFGAVSPFSMEVEGRDMASSPLGAHCRLAKPKAMVASPSFAALHFPPSFGSPLEHLKTQGVPVAPMLSANPFVIPAFPSPLVVGSTQPLELCQPLGTGPGHYPNSYGNSLRHRPYPWHSHNSYGSQHMPAFHRHAKL</sequence>
<feature type="compositionally biased region" description="Acidic residues" evidence="1">
    <location>
        <begin position="174"/>
        <end position="184"/>
    </location>
</feature>
<evidence type="ECO:0000256" key="1">
    <source>
        <dbReference type="SAM" id="MobiDB-lite"/>
    </source>
</evidence>